<comment type="cofactor">
    <cofactor evidence="1 6 7">
        <name>pyridoxal 5'-phosphate</name>
        <dbReference type="ChEBI" id="CHEBI:597326"/>
    </cofactor>
</comment>
<evidence type="ECO:0000256" key="4">
    <source>
        <dbReference type="ARBA" id="ARBA00022898"/>
    </source>
</evidence>
<name>A0A8I3AGS5_9AGAM</name>
<dbReference type="PANTHER" id="PTHR11999">
    <property type="entry name" value="GROUP II PYRIDOXAL-5-PHOSPHATE DECARBOXYLASE"/>
    <property type="match status" value="1"/>
</dbReference>
<keyword evidence="4 6" id="KW-0663">Pyridoxal phosphate</keyword>
<dbReference type="GO" id="GO:0016740">
    <property type="term" value="F:transferase activity"/>
    <property type="evidence" value="ECO:0007669"/>
    <property type="project" value="UniProtKB-KW"/>
</dbReference>
<dbReference type="GO" id="GO:0030170">
    <property type="term" value="F:pyridoxal phosphate binding"/>
    <property type="evidence" value="ECO:0007669"/>
    <property type="project" value="InterPro"/>
</dbReference>
<dbReference type="Proteomes" id="UP000683000">
    <property type="component" value="Unassembled WGS sequence"/>
</dbReference>
<dbReference type="GO" id="GO:0016831">
    <property type="term" value="F:carboxy-lyase activity"/>
    <property type="evidence" value="ECO:0007669"/>
    <property type="project" value="UniProtKB-KW"/>
</dbReference>
<dbReference type="InterPro" id="IPR021115">
    <property type="entry name" value="Pyridoxal-P_BS"/>
</dbReference>
<dbReference type="SUPFAM" id="SSF53383">
    <property type="entry name" value="PLP-dependent transferases"/>
    <property type="match status" value="1"/>
</dbReference>
<accession>A0A8I3AGS5</accession>
<keyword evidence="3" id="KW-0210">Decarboxylase</keyword>
<sequence>MDIEQFRRAGYQAIDHICDYYYSLRNMAVAPQVEPGYIRRALPSAAPHTGEAFEKIVQDYHKLIVPGLMHWQHPRFFAYFPTASTFEAILGDLYANGIGPNPGFNWSASPACTELEAVVMDWAAEMLGLDSTFHNASGIGGGVLQTSASDSSLVATVAARSRFIRQHPNVPAEKLVLYTTTQTHSLGKKAGLVLGLNVRALAVTAEDSYALRGATLKRALEEDAKAGMHPFMLIATVGTTSSGAIDRLEELGDIFVAVPSLWLHVDAAWAGVSMACPEYRDLCLLDDINKYADSVCTNFHKWGLVTFDCSTLWVRERKNLTDALDITPEFLRSTHGDAGTVIDYRNWHLGLGRRFRALKLWFVLRSYGVRGFQRYIRQTVQRSDTFVSLIKQSAHFRLITPPCLSLSVFRLEPPARSFDQGQLNALNRAFYACLSARQDVAFTQTDLNGTICIRCAVGAERTEEADILQAYEVLCEEANKTLDAWDKMERREK</sequence>
<dbReference type="GO" id="GO:0019752">
    <property type="term" value="P:carboxylic acid metabolic process"/>
    <property type="evidence" value="ECO:0007669"/>
    <property type="project" value="InterPro"/>
</dbReference>
<dbReference type="GO" id="GO:0006520">
    <property type="term" value="P:amino acid metabolic process"/>
    <property type="evidence" value="ECO:0007669"/>
    <property type="project" value="InterPro"/>
</dbReference>
<dbReference type="InterPro" id="IPR010977">
    <property type="entry name" value="Aromatic_deC"/>
</dbReference>
<evidence type="ECO:0000313" key="9">
    <source>
        <dbReference type="Proteomes" id="UP000683000"/>
    </source>
</evidence>
<comment type="similarity">
    <text evidence="2 7">Belongs to the group II decarboxylase family.</text>
</comment>
<dbReference type="Gene3D" id="1.20.1340.10">
    <property type="entry name" value="dopa decarboxylase, N-terminal domain"/>
    <property type="match status" value="1"/>
</dbReference>
<dbReference type="GO" id="GO:0005737">
    <property type="term" value="C:cytoplasm"/>
    <property type="evidence" value="ECO:0007669"/>
    <property type="project" value="TreeGrafter"/>
</dbReference>
<feature type="modified residue" description="N6-(pyridoxal phosphate)lysine" evidence="6">
    <location>
        <position position="301"/>
    </location>
</feature>
<keyword evidence="9" id="KW-1185">Reference proteome</keyword>
<evidence type="ECO:0000256" key="7">
    <source>
        <dbReference type="RuleBase" id="RU000382"/>
    </source>
</evidence>
<evidence type="ECO:0000256" key="1">
    <source>
        <dbReference type="ARBA" id="ARBA00001933"/>
    </source>
</evidence>
<gene>
    <name evidence="8" type="ORF">JVT61DRAFT_490</name>
</gene>
<protein>
    <submittedName>
        <fullName evidence="8">Pyridoxal phosphate-dependent transferase</fullName>
    </submittedName>
</protein>
<dbReference type="PANTHER" id="PTHR11999:SF70">
    <property type="entry name" value="MIP05841P"/>
    <property type="match status" value="1"/>
</dbReference>
<evidence type="ECO:0000256" key="3">
    <source>
        <dbReference type="ARBA" id="ARBA00022793"/>
    </source>
</evidence>
<keyword evidence="8" id="KW-0808">Transferase</keyword>
<dbReference type="AlphaFoldDB" id="A0A8I3AGS5"/>
<evidence type="ECO:0000256" key="6">
    <source>
        <dbReference type="PIRSR" id="PIRSR602129-50"/>
    </source>
</evidence>
<dbReference type="PROSITE" id="PS00392">
    <property type="entry name" value="DDC_GAD_HDC_YDC"/>
    <property type="match status" value="1"/>
</dbReference>
<organism evidence="8 9">
    <name type="scientific">Boletus reticuloceps</name>
    <dbReference type="NCBI Taxonomy" id="495285"/>
    <lineage>
        <taxon>Eukaryota</taxon>
        <taxon>Fungi</taxon>
        <taxon>Dikarya</taxon>
        <taxon>Basidiomycota</taxon>
        <taxon>Agaricomycotina</taxon>
        <taxon>Agaricomycetes</taxon>
        <taxon>Agaricomycetidae</taxon>
        <taxon>Boletales</taxon>
        <taxon>Boletineae</taxon>
        <taxon>Boletaceae</taxon>
        <taxon>Boletoideae</taxon>
        <taxon>Boletus</taxon>
    </lineage>
</organism>
<dbReference type="PRINTS" id="PR00800">
    <property type="entry name" value="YHDCRBOXLASE"/>
</dbReference>
<dbReference type="InterPro" id="IPR002129">
    <property type="entry name" value="PyrdxlP-dep_de-COase"/>
</dbReference>
<dbReference type="InterPro" id="IPR015421">
    <property type="entry name" value="PyrdxlP-dep_Trfase_major"/>
</dbReference>
<dbReference type="Pfam" id="PF00282">
    <property type="entry name" value="Pyridoxal_deC"/>
    <property type="match status" value="1"/>
</dbReference>
<dbReference type="Gene3D" id="3.90.1150.10">
    <property type="entry name" value="Aspartate Aminotransferase, domain 1"/>
    <property type="match status" value="1"/>
</dbReference>
<evidence type="ECO:0000313" key="8">
    <source>
        <dbReference type="EMBL" id="KAG6381875.1"/>
    </source>
</evidence>
<comment type="caution">
    <text evidence="8">The sequence shown here is derived from an EMBL/GenBank/DDBJ whole genome shotgun (WGS) entry which is preliminary data.</text>
</comment>
<dbReference type="InterPro" id="IPR015422">
    <property type="entry name" value="PyrdxlP-dep_Trfase_small"/>
</dbReference>
<evidence type="ECO:0000256" key="2">
    <source>
        <dbReference type="ARBA" id="ARBA00009533"/>
    </source>
</evidence>
<keyword evidence="5 7" id="KW-0456">Lyase</keyword>
<evidence type="ECO:0000256" key="5">
    <source>
        <dbReference type="ARBA" id="ARBA00023239"/>
    </source>
</evidence>
<reference evidence="8" key="1">
    <citation type="submission" date="2021-03" db="EMBL/GenBank/DDBJ databases">
        <title>Evolutionary innovations through gain and loss of genes in the ectomycorrhizal Boletales.</title>
        <authorList>
            <person name="Wu G."/>
            <person name="Miyauchi S."/>
            <person name="Morin E."/>
            <person name="Yang Z.-L."/>
            <person name="Xu J."/>
            <person name="Martin F.M."/>
        </authorList>
    </citation>
    <scope>NUCLEOTIDE SEQUENCE</scope>
    <source>
        <strain evidence="8">BR01</strain>
    </source>
</reference>
<dbReference type="Gene3D" id="3.40.640.10">
    <property type="entry name" value="Type I PLP-dependent aspartate aminotransferase-like (Major domain)"/>
    <property type="match status" value="1"/>
</dbReference>
<dbReference type="InterPro" id="IPR015424">
    <property type="entry name" value="PyrdxlP-dep_Trfase"/>
</dbReference>
<dbReference type="EMBL" id="JAGFBS010000001">
    <property type="protein sequence ID" value="KAG6381875.1"/>
    <property type="molecule type" value="Genomic_DNA"/>
</dbReference>
<dbReference type="OrthoDB" id="639767at2759"/>
<proteinExistence type="inferred from homology"/>